<gene>
    <name evidence="4" type="primary">acpP</name>
    <name evidence="4" type="ORF">SOCEGT47_074510</name>
</gene>
<name>A0A4P2QC00_SORCE</name>
<protein>
    <submittedName>
        <fullName evidence="4">Acyl carrier protein</fullName>
    </submittedName>
</protein>
<dbReference type="Gene3D" id="1.10.1200.10">
    <property type="entry name" value="ACP-like"/>
    <property type="match status" value="1"/>
</dbReference>
<dbReference type="InterPro" id="IPR009081">
    <property type="entry name" value="PP-bd_ACP"/>
</dbReference>
<dbReference type="EMBL" id="CP012670">
    <property type="protein sequence ID" value="AUX26881.1"/>
    <property type="molecule type" value="Genomic_DNA"/>
</dbReference>
<dbReference type="PROSITE" id="PS00012">
    <property type="entry name" value="PHOSPHOPANTETHEINE"/>
    <property type="match status" value="1"/>
</dbReference>
<dbReference type="InterPro" id="IPR006162">
    <property type="entry name" value="Ppantetheine_attach_site"/>
</dbReference>
<dbReference type="SUPFAM" id="SSF47336">
    <property type="entry name" value="ACP-like"/>
    <property type="match status" value="1"/>
</dbReference>
<dbReference type="PROSITE" id="PS50075">
    <property type="entry name" value="CARRIER"/>
    <property type="match status" value="1"/>
</dbReference>
<accession>A0A4P2QC00</accession>
<sequence>MNDVRSRLRRVIVRGLRLDRSPESIPETNLTQELGIDSINSLELLVWVENEFDIQIDDADLSTALVDSLDTLASYVSARLAAKGTAAA</sequence>
<evidence type="ECO:0000256" key="2">
    <source>
        <dbReference type="ARBA" id="ARBA00022553"/>
    </source>
</evidence>
<dbReference type="AlphaFoldDB" id="A0A4P2QC00"/>
<evidence type="ECO:0000259" key="3">
    <source>
        <dbReference type="PROSITE" id="PS50075"/>
    </source>
</evidence>
<dbReference type="Proteomes" id="UP000295781">
    <property type="component" value="Chromosome"/>
</dbReference>
<dbReference type="RefSeq" id="WP_165373547.1">
    <property type="nucleotide sequence ID" value="NZ_CP012670.1"/>
</dbReference>
<dbReference type="InterPro" id="IPR036736">
    <property type="entry name" value="ACP-like_sf"/>
</dbReference>
<dbReference type="Pfam" id="PF00550">
    <property type="entry name" value="PP-binding"/>
    <property type="match status" value="1"/>
</dbReference>
<organism evidence="4 5">
    <name type="scientific">Sorangium cellulosum</name>
    <name type="common">Polyangium cellulosum</name>
    <dbReference type="NCBI Taxonomy" id="56"/>
    <lineage>
        <taxon>Bacteria</taxon>
        <taxon>Pseudomonadati</taxon>
        <taxon>Myxococcota</taxon>
        <taxon>Polyangia</taxon>
        <taxon>Polyangiales</taxon>
        <taxon>Polyangiaceae</taxon>
        <taxon>Sorangium</taxon>
    </lineage>
</organism>
<reference evidence="4 5" key="1">
    <citation type="submission" date="2015-09" db="EMBL/GenBank/DDBJ databases">
        <title>Sorangium comparison.</title>
        <authorList>
            <person name="Zaburannyi N."/>
            <person name="Bunk B."/>
            <person name="Overmann J."/>
            <person name="Mueller R."/>
        </authorList>
    </citation>
    <scope>NUCLEOTIDE SEQUENCE [LARGE SCALE GENOMIC DNA]</scope>
    <source>
        <strain evidence="4 5">So ceGT47</strain>
    </source>
</reference>
<keyword evidence="2" id="KW-0597">Phosphoprotein</keyword>
<evidence type="ECO:0000313" key="5">
    <source>
        <dbReference type="Proteomes" id="UP000295781"/>
    </source>
</evidence>
<feature type="domain" description="Carrier" evidence="3">
    <location>
        <begin position="2"/>
        <end position="80"/>
    </location>
</feature>
<proteinExistence type="predicted"/>
<keyword evidence="1" id="KW-0596">Phosphopantetheine</keyword>
<evidence type="ECO:0000313" key="4">
    <source>
        <dbReference type="EMBL" id="AUX26881.1"/>
    </source>
</evidence>
<evidence type="ECO:0000256" key="1">
    <source>
        <dbReference type="ARBA" id="ARBA00022450"/>
    </source>
</evidence>